<dbReference type="Pfam" id="PF02536">
    <property type="entry name" value="mTERF"/>
    <property type="match status" value="1"/>
</dbReference>
<accession>A0A6A4KYL0</accession>
<evidence type="ECO:0000256" key="4">
    <source>
        <dbReference type="SAM" id="MobiDB-lite"/>
    </source>
</evidence>
<dbReference type="GO" id="GO:0003676">
    <property type="term" value="F:nucleic acid binding"/>
    <property type="evidence" value="ECO:0007669"/>
    <property type="project" value="InterPro"/>
</dbReference>
<organism evidence="5 6">
    <name type="scientific">Rhododendron williamsianum</name>
    <dbReference type="NCBI Taxonomy" id="262921"/>
    <lineage>
        <taxon>Eukaryota</taxon>
        <taxon>Viridiplantae</taxon>
        <taxon>Streptophyta</taxon>
        <taxon>Embryophyta</taxon>
        <taxon>Tracheophyta</taxon>
        <taxon>Spermatophyta</taxon>
        <taxon>Magnoliopsida</taxon>
        <taxon>eudicotyledons</taxon>
        <taxon>Gunneridae</taxon>
        <taxon>Pentapetalae</taxon>
        <taxon>asterids</taxon>
        <taxon>Ericales</taxon>
        <taxon>Ericaceae</taxon>
        <taxon>Ericoideae</taxon>
        <taxon>Rhodoreae</taxon>
        <taxon>Rhododendron</taxon>
    </lineage>
</organism>
<dbReference type="Gene3D" id="1.25.70.10">
    <property type="entry name" value="Transcription termination factor 3, mitochondrial"/>
    <property type="match status" value="1"/>
</dbReference>
<keyword evidence="2" id="KW-0805">Transcription regulation</keyword>
<keyword evidence="3" id="KW-0809">Transit peptide</keyword>
<gene>
    <name evidence="5" type="ORF">C3L33_15181</name>
</gene>
<dbReference type="Proteomes" id="UP000428333">
    <property type="component" value="Linkage Group LG09"/>
</dbReference>
<dbReference type="InterPro" id="IPR038538">
    <property type="entry name" value="MTERF_sf"/>
</dbReference>
<dbReference type="GO" id="GO:0006353">
    <property type="term" value="P:DNA-templated transcription termination"/>
    <property type="evidence" value="ECO:0007669"/>
    <property type="project" value="UniProtKB-KW"/>
</dbReference>
<comment type="caution">
    <text evidence="5">The sequence shown here is derived from an EMBL/GenBank/DDBJ whole genome shotgun (WGS) entry which is preliminary data.</text>
</comment>
<dbReference type="InterPro" id="IPR003690">
    <property type="entry name" value="MTERF"/>
</dbReference>
<feature type="region of interest" description="Disordered" evidence="4">
    <location>
        <begin position="151"/>
        <end position="170"/>
    </location>
</feature>
<evidence type="ECO:0000313" key="6">
    <source>
        <dbReference type="Proteomes" id="UP000428333"/>
    </source>
</evidence>
<feature type="compositionally biased region" description="Polar residues" evidence="4">
    <location>
        <begin position="151"/>
        <end position="163"/>
    </location>
</feature>
<proteinExistence type="inferred from homology"/>
<keyword evidence="2" id="KW-0806">Transcription termination</keyword>
<comment type="similarity">
    <text evidence="1">Belongs to the mTERF family.</text>
</comment>
<dbReference type="EMBL" id="QEFC01002330">
    <property type="protein sequence ID" value="KAE9452916.1"/>
    <property type="molecule type" value="Genomic_DNA"/>
</dbReference>
<keyword evidence="2" id="KW-0804">Transcription</keyword>
<protein>
    <submittedName>
        <fullName evidence="5">Uncharacterized protein</fullName>
    </submittedName>
</protein>
<reference evidence="5 6" key="1">
    <citation type="journal article" date="2019" name="Genome Biol. Evol.">
        <title>The Rhododendron genome and chromosomal organization provide insight into shared whole-genome duplications across the heath family (Ericaceae).</title>
        <authorList>
            <person name="Soza V.L."/>
            <person name="Lindsley D."/>
            <person name="Waalkes A."/>
            <person name="Ramage E."/>
            <person name="Patwardhan R.P."/>
            <person name="Burton J.N."/>
            <person name="Adey A."/>
            <person name="Kumar A."/>
            <person name="Qiu R."/>
            <person name="Shendure J."/>
            <person name="Hall B."/>
        </authorList>
    </citation>
    <scope>NUCLEOTIDE SEQUENCE [LARGE SCALE GENOMIC DNA]</scope>
    <source>
        <strain evidence="5">RSF 1966-606</strain>
    </source>
</reference>
<evidence type="ECO:0000313" key="5">
    <source>
        <dbReference type="EMBL" id="KAE9452916.1"/>
    </source>
</evidence>
<evidence type="ECO:0000256" key="3">
    <source>
        <dbReference type="ARBA" id="ARBA00022946"/>
    </source>
</evidence>
<sequence>MGWESSLVARQPKIIKLSLEKRIVPRSAVYQALLLQGLIKTNGISLSTWLNLSEKEFRKKVLSYKMEEAPELLKLCNETLDLAKYSSVSTIEVYLGTIKEYAQNRIQTRGDNISFDVLVTMLKGEDMQMMNDDDSDDIEKSTGSMLVATHLSSSTQGTTNPSSKLKLPTYGSSQVSLGAAGIRNGRGR</sequence>
<dbReference type="AlphaFoldDB" id="A0A6A4KYL0"/>
<name>A0A6A4KYL0_9ERIC</name>
<evidence type="ECO:0000256" key="2">
    <source>
        <dbReference type="ARBA" id="ARBA00022472"/>
    </source>
</evidence>
<feature type="non-terminal residue" evidence="5">
    <location>
        <position position="1"/>
    </location>
</feature>
<dbReference type="OrthoDB" id="637682at2759"/>
<keyword evidence="6" id="KW-1185">Reference proteome</keyword>
<evidence type="ECO:0000256" key="1">
    <source>
        <dbReference type="ARBA" id="ARBA00007692"/>
    </source>
</evidence>